<dbReference type="InterPro" id="IPR045659">
    <property type="entry name" value="LptD_2"/>
</dbReference>
<gene>
    <name evidence="4" type="ordered locus">Dret_1088</name>
</gene>
<reference evidence="5" key="1">
    <citation type="submission" date="2009-09" db="EMBL/GenBank/DDBJ databases">
        <title>The complete chromosome of Desulfohalobium retbaense DSM 5692.</title>
        <authorList>
            <consortium name="US DOE Joint Genome Institute (JGI-PGF)"/>
            <person name="Lucas S."/>
            <person name="Copeland A."/>
            <person name="Lapidus A."/>
            <person name="Glavina del Rio T."/>
            <person name="Dalin E."/>
            <person name="Tice H."/>
            <person name="Bruce D."/>
            <person name="Goodwin L."/>
            <person name="Pitluck S."/>
            <person name="Kyrpides N."/>
            <person name="Mavromatis K."/>
            <person name="Ivanova N."/>
            <person name="Mikhailova N."/>
            <person name="Munk A.C."/>
            <person name="Brettin T."/>
            <person name="Detter J.C."/>
            <person name="Han C."/>
            <person name="Tapia R."/>
            <person name="Larimer F."/>
            <person name="Land M."/>
            <person name="Hauser L."/>
            <person name="Markowitz V."/>
            <person name="Cheng J.-F."/>
            <person name="Hugenholtz P."/>
            <person name="Woyke T."/>
            <person name="Wu D."/>
            <person name="Spring S."/>
            <person name="Klenk H.-P."/>
            <person name="Eisen J.A."/>
        </authorList>
    </citation>
    <scope>NUCLEOTIDE SEQUENCE [LARGE SCALE GENOMIC DNA]</scope>
    <source>
        <strain evidence="5">DSM 5692</strain>
    </source>
</reference>
<dbReference type="AlphaFoldDB" id="C8X253"/>
<evidence type="ECO:0000313" key="5">
    <source>
        <dbReference type="Proteomes" id="UP000001052"/>
    </source>
</evidence>
<dbReference type="GO" id="GO:1990351">
    <property type="term" value="C:transporter complex"/>
    <property type="evidence" value="ECO:0007669"/>
    <property type="project" value="TreeGrafter"/>
</dbReference>
<evidence type="ECO:0000259" key="2">
    <source>
        <dbReference type="Pfam" id="PF04453"/>
    </source>
</evidence>
<dbReference type="HOGENOM" id="CLU_009039_4_0_7"/>
<reference evidence="4 5" key="2">
    <citation type="journal article" date="2010" name="Stand. Genomic Sci.">
        <title>Complete genome sequence of Desulfohalobium retbaense type strain (HR(100)).</title>
        <authorList>
            <person name="Spring S."/>
            <person name="Nolan M."/>
            <person name="Lapidus A."/>
            <person name="Glavina Del Rio T."/>
            <person name="Copeland A."/>
            <person name="Tice H."/>
            <person name="Cheng J.F."/>
            <person name="Lucas S."/>
            <person name="Land M."/>
            <person name="Chen F."/>
            <person name="Bruce D."/>
            <person name="Goodwin L."/>
            <person name="Pitluck S."/>
            <person name="Ivanova N."/>
            <person name="Mavromatis K."/>
            <person name="Mikhailova N."/>
            <person name="Pati A."/>
            <person name="Chen A."/>
            <person name="Palaniappan K."/>
            <person name="Hauser L."/>
            <person name="Chang Y.J."/>
            <person name="Jeffries C.D."/>
            <person name="Munk C."/>
            <person name="Kiss H."/>
            <person name="Chain P."/>
            <person name="Han C."/>
            <person name="Brettin T."/>
            <person name="Detter J.C."/>
            <person name="Schuler E."/>
            <person name="Goker M."/>
            <person name="Rohde M."/>
            <person name="Bristow J."/>
            <person name="Eisen J.A."/>
            <person name="Markowitz V."/>
            <person name="Hugenholtz P."/>
            <person name="Kyrpides N.C."/>
            <person name="Klenk H.P."/>
        </authorList>
    </citation>
    <scope>NUCLEOTIDE SEQUENCE [LARGE SCALE GENOMIC DNA]</scope>
    <source>
        <strain evidence="4 5">DSM 5692</strain>
    </source>
</reference>
<protein>
    <submittedName>
        <fullName evidence="4">Organic solvent tolerance protein</fullName>
    </submittedName>
</protein>
<dbReference type="GO" id="GO:0009279">
    <property type="term" value="C:cell outer membrane"/>
    <property type="evidence" value="ECO:0007669"/>
    <property type="project" value="InterPro"/>
</dbReference>
<dbReference type="Pfam" id="PF19838">
    <property type="entry name" value="LptD_2"/>
    <property type="match status" value="1"/>
</dbReference>
<dbReference type="GO" id="GO:0043165">
    <property type="term" value="P:Gram-negative-bacterium-type cell outer membrane assembly"/>
    <property type="evidence" value="ECO:0007669"/>
    <property type="project" value="InterPro"/>
</dbReference>
<dbReference type="InterPro" id="IPR050218">
    <property type="entry name" value="LptD"/>
</dbReference>
<feature type="domain" description="LPS-assembly protein LptD central" evidence="3">
    <location>
        <begin position="184"/>
        <end position="255"/>
    </location>
</feature>
<evidence type="ECO:0000256" key="1">
    <source>
        <dbReference type="SAM" id="SignalP"/>
    </source>
</evidence>
<dbReference type="PANTHER" id="PTHR30189:SF1">
    <property type="entry name" value="LPS-ASSEMBLY PROTEIN LPTD"/>
    <property type="match status" value="1"/>
</dbReference>
<dbReference type="HAMAP" id="MF_01411">
    <property type="entry name" value="LPS_assembly_LptD"/>
    <property type="match status" value="1"/>
</dbReference>
<dbReference type="eggNOG" id="COG1452">
    <property type="taxonomic scope" value="Bacteria"/>
</dbReference>
<accession>C8X253</accession>
<dbReference type="InterPro" id="IPR007543">
    <property type="entry name" value="LptD_C"/>
</dbReference>
<evidence type="ECO:0000259" key="3">
    <source>
        <dbReference type="Pfam" id="PF19838"/>
    </source>
</evidence>
<dbReference type="GO" id="GO:0015920">
    <property type="term" value="P:lipopolysaccharide transport"/>
    <property type="evidence" value="ECO:0007669"/>
    <property type="project" value="InterPro"/>
</dbReference>
<dbReference type="Proteomes" id="UP000001052">
    <property type="component" value="Chromosome"/>
</dbReference>
<dbReference type="EMBL" id="CP001734">
    <property type="protein sequence ID" value="ACV68376.1"/>
    <property type="molecule type" value="Genomic_DNA"/>
</dbReference>
<feature type="chain" id="PRO_5039898838" evidence="1">
    <location>
        <begin position="29"/>
        <end position="784"/>
    </location>
</feature>
<dbReference type="RefSeq" id="WP_015751527.1">
    <property type="nucleotide sequence ID" value="NC_013223.1"/>
</dbReference>
<dbReference type="OrthoDB" id="9760225at2"/>
<organism evidence="4 5">
    <name type="scientific">Desulfohalobium retbaense (strain ATCC 49708 / DSM 5692 / JCM 16813 / HR100)</name>
    <dbReference type="NCBI Taxonomy" id="485915"/>
    <lineage>
        <taxon>Bacteria</taxon>
        <taxon>Pseudomonadati</taxon>
        <taxon>Thermodesulfobacteriota</taxon>
        <taxon>Desulfovibrionia</taxon>
        <taxon>Desulfovibrionales</taxon>
        <taxon>Desulfohalobiaceae</taxon>
        <taxon>Desulfohalobium</taxon>
    </lineage>
</organism>
<feature type="domain" description="LptD C-terminal" evidence="2">
    <location>
        <begin position="298"/>
        <end position="718"/>
    </location>
</feature>
<keyword evidence="5" id="KW-1185">Reference proteome</keyword>
<proteinExistence type="inferred from homology"/>
<evidence type="ECO:0000313" key="4">
    <source>
        <dbReference type="EMBL" id="ACV68376.1"/>
    </source>
</evidence>
<name>C8X253_DESRD</name>
<sequence length="784" mass="90899">MHLFSLHRLLWICFLCCLLHFPLEPGFAAPVSGPQTSPETPWEVEADSVSADQDIQLLEAWGDVTLHKGENYLKADYVRYYWSTRWVYLRGNVQGNWGGDHLQAEEAEFDLQSKVGWLNNGTIFVQDPHMYFQGRVLRKTGTNTYAFEDATVTACDGQVPAWSLRSASGEITVNGYARLWHPRLQIKNRPLLYAPYLTIPVKTKRQSGFLWPDLTVSSEHGAGFNLPYYWAINEEQDATFYLNPMDKTGVRAGVEYRHTPNLSSQGMWLADWLYDRSTATAASDTEYENDGLLRPNHNRYWLRGKYDGKTFGNLFDLKVDVDYLSDQDYLNEFDQGPLGFERSRQEFLDVFGRTIEDEDDITRENRLYLSRNWQDSGLRMRLEYTQNLAFTNDNRDSSLDDTLQRLPQLEYDIYRTALGTTPLEWSAENELTYFWREYGTTGSRLDLRPRLSLPLESAYGSLIPTLGLRQTVYGVERFESTTAAQETDSAWMSRTLWDFEATANTEFGRVFNLAPPPAVSNATAGAASRWTKLKHVVRPELSYEYQPYVDQSDYPDFDDLDRIEPRDELTYSLTQVFTGRRDNRVPVAAANGTTQRFKRVPRYTELARIRLEQSYDFREATRQDDREQYPRRPFSDILVDIETGIAPWLRLDNKTWFSPYLGTITEHEHLLRGTWPEVGSCFFGLDYHKQVKDDYARRDNDALRTLTAGVTLTVIPKWSARVRYEKDLLRSELVERQFAVQYRHQCWQAEAVLTQTDEEDRVEVRVTLNELGTVGQSFQASEEQ</sequence>
<dbReference type="InterPro" id="IPR020889">
    <property type="entry name" value="LipoPS_assembly_LptD"/>
</dbReference>
<dbReference type="PANTHER" id="PTHR30189">
    <property type="entry name" value="LPS-ASSEMBLY PROTEIN"/>
    <property type="match status" value="1"/>
</dbReference>
<dbReference type="Pfam" id="PF04453">
    <property type="entry name" value="LptD"/>
    <property type="match status" value="1"/>
</dbReference>
<feature type="signal peptide" evidence="1">
    <location>
        <begin position="1"/>
        <end position="28"/>
    </location>
</feature>
<dbReference type="STRING" id="485915.Dret_1088"/>
<keyword evidence="1" id="KW-0732">Signal</keyword>
<dbReference type="KEGG" id="drt:Dret_1088"/>